<dbReference type="EMBL" id="CP000790">
    <property type="protein sequence ID" value="ABU73498.1"/>
    <property type="molecule type" value="Genomic_DNA"/>
</dbReference>
<organism evidence="1 2">
    <name type="scientific">Vibrio campbellii (strain ATCC BAA-1116)</name>
    <dbReference type="NCBI Taxonomy" id="2902295"/>
    <lineage>
        <taxon>Bacteria</taxon>
        <taxon>Pseudomonadati</taxon>
        <taxon>Pseudomonadota</taxon>
        <taxon>Gammaproteobacteria</taxon>
        <taxon>Vibrionales</taxon>
        <taxon>Vibrionaceae</taxon>
        <taxon>Vibrio</taxon>
    </lineage>
</organism>
<dbReference type="KEGG" id="vha:VIBHAR_05595"/>
<protein>
    <submittedName>
        <fullName evidence="1">Uncharacterized protein</fullName>
    </submittedName>
</protein>
<proteinExistence type="predicted"/>
<gene>
    <name evidence="1" type="ordered locus">VIBHAR_05595</name>
</gene>
<dbReference type="Proteomes" id="UP000008152">
    <property type="component" value="Chromosome II"/>
</dbReference>
<reference evidence="1 2" key="1">
    <citation type="submission" date="2007-08" db="EMBL/GenBank/DDBJ databases">
        <authorList>
            <consortium name="The Vibrio harveyi Genome Sequencing Project"/>
            <person name="Bassler B."/>
            <person name="Clifton S.W."/>
            <person name="Fulton L."/>
            <person name="Delehaunty K."/>
            <person name="Fronick C."/>
            <person name="Harrison M."/>
            <person name="Markivic C."/>
            <person name="Fulton R."/>
            <person name="Tin-Wollam A.-M."/>
            <person name="Shah N."/>
            <person name="Pepin K."/>
            <person name="Nash W."/>
            <person name="Thiruvilangam P."/>
            <person name="Bhonagiri V."/>
            <person name="Waters C."/>
            <person name="Tu K.C."/>
            <person name="Irgon J."/>
            <person name="Wilson R.K."/>
        </authorList>
    </citation>
    <scope>NUCLEOTIDE SEQUENCE [LARGE SCALE GENOMIC DNA]</scope>
    <source>
        <strain evidence="2">ATCC BAA-1116 / BB120</strain>
    </source>
</reference>
<name>A7N454_VIBC1</name>
<evidence type="ECO:0000313" key="1">
    <source>
        <dbReference type="EMBL" id="ABU73498.1"/>
    </source>
</evidence>
<dbReference type="PATRIC" id="fig|338187.36.peg.4475"/>
<accession>A7N454</accession>
<sequence>MEGWYREPLAFELNQNSETPNSYELTNGIKNLAQQTDPKLFENF</sequence>
<dbReference type="AlphaFoldDB" id="A7N454"/>
<evidence type="ECO:0000313" key="2">
    <source>
        <dbReference type="Proteomes" id="UP000008152"/>
    </source>
</evidence>